<evidence type="ECO:0000256" key="3">
    <source>
        <dbReference type="ARBA" id="ARBA00022475"/>
    </source>
</evidence>
<dbReference type="EMBL" id="UWPJ01000023">
    <property type="protein sequence ID" value="VCU70792.1"/>
    <property type="molecule type" value="Genomic_DNA"/>
</dbReference>
<evidence type="ECO:0000256" key="5">
    <source>
        <dbReference type="ARBA" id="ARBA00022989"/>
    </source>
</evidence>
<keyword evidence="3" id="KW-1003">Cell membrane</keyword>
<evidence type="ECO:0000256" key="2">
    <source>
        <dbReference type="ARBA" id="ARBA00006448"/>
    </source>
</evidence>
<sequence length="163" mass="18282">MSPDWSEMFSLSVAPLEIVIRGSIIYWFILILLRVAGRRDVGSMGVADMLVLVLIADAAQNAMAAEYRSIIDGMVLVATIVGWSVIVDRLAYFVPSIGQLLTSSRVLLVRDGTLERRNLRREYITVDELMSELRLKGIDELGQVRRCYIEADGNISVLQKHQD</sequence>
<comment type="similarity">
    <text evidence="2">Belongs to the UPF0702 family.</text>
</comment>
<proteinExistence type="inferred from homology"/>
<dbReference type="PANTHER" id="PTHR34582">
    <property type="entry name" value="UPF0702 TRANSMEMBRANE PROTEIN YCAP"/>
    <property type="match status" value="1"/>
</dbReference>
<reference evidence="9 10" key="1">
    <citation type="submission" date="2018-10" db="EMBL/GenBank/DDBJ databases">
        <authorList>
            <person name="Criscuolo A."/>
        </authorList>
    </citation>
    <scope>NUCLEOTIDE SEQUENCE [LARGE SCALE GENOMIC DNA]</scope>
    <source>
        <strain evidence="9">DnA1</strain>
    </source>
</reference>
<dbReference type="InterPro" id="IPR007353">
    <property type="entry name" value="DUF421"/>
</dbReference>
<keyword evidence="5 7" id="KW-1133">Transmembrane helix</keyword>
<evidence type="ECO:0000256" key="4">
    <source>
        <dbReference type="ARBA" id="ARBA00022692"/>
    </source>
</evidence>
<accession>A0A3P4B421</accession>
<evidence type="ECO:0000313" key="10">
    <source>
        <dbReference type="Proteomes" id="UP000277294"/>
    </source>
</evidence>
<evidence type="ECO:0000256" key="6">
    <source>
        <dbReference type="ARBA" id="ARBA00023136"/>
    </source>
</evidence>
<comment type="subcellular location">
    <subcellularLocation>
        <location evidence="1">Cell membrane</location>
        <topology evidence="1">Multi-pass membrane protein</topology>
    </subcellularLocation>
</comment>
<evidence type="ECO:0000313" key="9">
    <source>
        <dbReference type="EMBL" id="VCU70792.1"/>
    </source>
</evidence>
<dbReference type="InterPro" id="IPR023090">
    <property type="entry name" value="UPF0702_alpha/beta_dom_sf"/>
</dbReference>
<evidence type="ECO:0000259" key="8">
    <source>
        <dbReference type="Pfam" id="PF04239"/>
    </source>
</evidence>
<evidence type="ECO:0000256" key="7">
    <source>
        <dbReference type="SAM" id="Phobius"/>
    </source>
</evidence>
<keyword evidence="6 7" id="KW-0472">Membrane</keyword>
<feature type="domain" description="YetF C-terminal" evidence="8">
    <location>
        <begin position="97"/>
        <end position="162"/>
    </location>
</feature>
<keyword evidence="10" id="KW-1185">Reference proteome</keyword>
<dbReference type="Proteomes" id="UP000277294">
    <property type="component" value="Unassembled WGS sequence"/>
</dbReference>
<dbReference type="RefSeq" id="WP_124080260.1">
    <property type="nucleotide sequence ID" value="NZ_UWPJ01000023.1"/>
</dbReference>
<organism evidence="9 10">
    <name type="scientific">Pigmentiphaga humi</name>
    <dbReference type="NCBI Taxonomy" id="2478468"/>
    <lineage>
        <taxon>Bacteria</taxon>
        <taxon>Pseudomonadati</taxon>
        <taxon>Pseudomonadota</taxon>
        <taxon>Betaproteobacteria</taxon>
        <taxon>Burkholderiales</taxon>
        <taxon>Alcaligenaceae</taxon>
        <taxon>Pigmentiphaga</taxon>
    </lineage>
</organism>
<feature type="transmembrane region" description="Helical" evidence="7">
    <location>
        <begin position="12"/>
        <end position="33"/>
    </location>
</feature>
<dbReference type="Pfam" id="PF04239">
    <property type="entry name" value="DUF421"/>
    <property type="match status" value="1"/>
</dbReference>
<dbReference type="OrthoDB" id="8617494at2"/>
<keyword evidence="4 7" id="KW-0812">Transmembrane</keyword>
<evidence type="ECO:0000256" key="1">
    <source>
        <dbReference type="ARBA" id="ARBA00004651"/>
    </source>
</evidence>
<protein>
    <recommendedName>
        <fullName evidence="8">YetF C-terminal domain-containing protein</fullName>
    </recommendedName>
</protein>
<dbReference type="AlphaFoldDB" id="A0A3P4B421"/>
<name>A0A3P4B421_9BURK</name>
<dbReference type="PANTHER" id="PTHR34582:SF6">
    <property type="entry name" value="UPF0702 TRANSMEMBRANE PROTEIN YCAP"/>
    <property type="match status" value="1"/>
</dbReference>
<dbReference type="GO" id="GO:0005886">
    <property type="term" value="C:plasma membrane"/>
    <property type="evidence" value="ECO:0007669"/>
    <property type="project" value="UniProtKB-SubCell"/>
</dbReference>
<gene>
    <name evidence="9" type="ORF">PIGHUM_02869</name>
</gene>
<dbReference type="Gene3D" id="3.30.240.20">
    <property type="entry name" value="bsu07140 like domains"/>
    <property type="match status" value="1"/>
</dbReference>